<dbReference type="KEGG" id="rmr:Rmar_2914"/>
<proteinExistence type="predicted"/>
<gene>
    <name evidence="1" type="ordered locus">Rmar_2914</name>
</gene>
<name>D0MKV8_RHOM4</name>
<accession>D0MKV8</accession>
<reference evidence="1 2" key="1">
    <citation type="journal article" date="2009" name="Stand. Genomic Sci.">
        <title>Complete genome sequence of Rhodothermus marinus type strain (R-10).</title>
        <authorList>
            <person name="Nolan M."/>
            <person name="Tindall B.J."/>
            <person name="Pomrenke H."/>
            <person name="Lapidus A."/>
            <person name="Copeland A."/>
            <person name="Glavina Del Rio T."/>
            <person name="Lucas S."/>
            <person name="Chen F."/>
            <person name="Tice H."/>
            <person name="Cheng J.F."/>
            <person name="Saunders E."/>
            <person name="Han C."/>
            <person name="Bruce D."/>
            <person name="Goodwin L."/>
            <person name="Chain P."/>
            <person name="Pitluck S."/>
            <person name="Ovchinikova G."/>
            <person name="Pati A."/>
            <person name="Ivanova N."/>
            <person name="Mavromatis K."/>
            <person name="Chen A."/>
            <person name="Palaniappan K."/>
            <person name="Land M."/>
            <person name="Hauser L."/>
            <person name="Chang Y.J."/>
            <person name="Jeffries C.D."/>
            <person name="Brettin T."/>
            <person name="Goker M."/>
            <person name="Bristow J."/>
            <person name="Eisen J.A."/>
            <person name="Markowitz V."/>
            <person name="Hugenholtz P."/>
            <person name="Kyrpides N.C."/>
            <person name="Klenk H.P."/>
            <person name="Detter J.C."/>
        </authorList>
    </citation>
    <scope>NUCLEOTIDE SEQUENCE [LARGE SCALE GENOMIC DNA]</scope>
    <source>
        <strain evidence="2">ATCC 43812 / DSM 4252 / R-10</strain>
        <plasmid evidence="1">pRMAR01</plasmid>
    </source>
</reference>
<dbReference type="HOGENOM" id="CLU_820770_0_0_10"/>
<dbReference type="Proteomes" id="UP000002221">
    <property type="component" value="Plasmid pRMAR01"/>
</dbReference>
<dbReference type="AlphaFoldDB" id="D0MKV8"/>
<keyword evidence="1" id="KW-0614">Plasmid</keyword>
<geneLocation type="plasmid" evidence="1 2">
    <name>pRMAR01</name>
</geneLocation>
<dbReference type="EMBL" id="CP001808">
    <property type="protein sequence ID" value="ACY49772.1"/>
    <property type="molecule type" value="Genomic_DNA"/>
</dbReference>
<protein>
    <submittedName>
        <fullName evidence="1">Uncharacterized protein</fullName>
    </submittedName>
</protein>
<sequence>MTALGALALLELHRPDWQPELSWEEEERKGGIRPRLYLCCRAESPESAKKAVVAVLLDAIKDQRYQELFRDFEKNLKVDRELFRARLKALRDQGKWHFTDLLAGLIGEDLSGEEIVHSPLKTLNGAGHQDFLPTLWNLTDNVTADHLRRALFETWHYEDERYVFRWDPADYRPQAYRARDPASDRVHPPRTEWGANRLAFDALVFFPVLPGGQTVAFRSINESRRYEDGRQDFVMRWPLWRYPLGRKEIAGLLRLPDLWLNGNDRLQRLGVFAIVECTRFMVGKGQVGFTAGNVVWTDGSA</sequence>
<evidence type="ECO:0000313" key="1">
    <source>
        <dbReference type="EMBL" id="ACY49772.1"/>
    </source>
</evidence>
<keyword evidence="2" id="KW-1185">Reference proteome</keyword>
<organism evidence="1 2">
    <name type="scientific">Rhodothermus marinus (strain ATCC 43812 / DSM 4252 / R-10)</name>
    <name type="common">Rhodothermus obamensis</name>
    <dbReference type="NCBI Taxonomy" id="518766"/>
    <lineage>
        <taxon>Bacteria</taxon>
        <taxon>Pseudomonadati</taxon>
        <taxon>Rhodothermota</taxon>
        <taxon>Rhodothermia</taxon>
        <taxon>Rhodothermales</taxon>
        <taxon>Rhodothermaceae</taxon>
        <taxon>Rhodothermus</taxon>
    </lineage>
</organism>
<evidence type="ECO:0000313" key="2">
    <source>
        <dbReference type="Proteomes" id="UP000002221"/>
    </source>
</evidence>